<dbReference type="InterPro" id="IPR026444">
    <property type="entry name" value="Secre_tail"/>
</dbReference>
<name>A0A1G7HXQ7_9FLAO</name>
<dbReference type="RefSeq" id="WP_089871736.1">
    <property type="nucleotide sequence ID" value="NZ_FNBH01000001.1"/>
</dbReference>
<dbReference type="EMBL" id="FNBH01000001">
    <property type="protein sequence ID" value="SDF04879.1"/>
    <property type="molecule type" value="Genomic_DNA"/>
</dbReference>
<gene>
    <name evidence="3" type="ORF">SAMN05421825_0922</name>
</gene>
<keyword evidence="1" id="KW-0732">Signal</keyword>
<proteinExistence type="predicted"/>
<dbReference type="Proteomes" id="UP000199203">
    <property type="component" value="Unassembled WGS sequence"/>
</dbReference>
<organism evidence="3 4">
    <name type="scientific">Epilithonimonas hungarica</name>
    <dbReference type="NCBI Taxonomy" id="454006"/>
    <lineage>
        <taxon>Bacteria</taxon>
        <taxon>Pseudomonadati</taxon>
        <taxon>Bacteroidota</taxon>
        <taxon>Flavobacteriia</taxon>
        <taxon>Flavobacteriales</taxon>
        <taxon>Weeksellaceae</taxon>
        <taxon>Chryseobacterium group</taxon>
        <taxon>Epilithonimonas</taxon>
    </lineage>
</organism>
<protein>
    <submittedName>
        <fullName evidence="3">Por secretion system C-terminal sorting domain-containing protein</fullName>
    </submittedName>
</protein>
<dbReference type="AlphaFoldDB" id="A0A1G7HXQ7"/>
<dbReference type="NCBIfam" id="TIGR04183">
    <property type="entry name" value="Por_Secre_tail"/>
    <property type="match status" value="1"/>
</dbReference>
<reference evidence="4" key="1">
    <citation type="submission" date="2016-10" db="EMBL/GenBank/DDBJ databases">
        <authorList>
            <person name="Varghese N."/>
            <person name="Submissions S."/>
        </authorList>
    </citation>
    <scope>NUCLEOTIDE SEQUENCE [LARGE SCALE GENOMIC DNA]</scope>
    <source>
        <strain evidence="4">DSM 19684</strain>
    </source>
</reference>
<dbReference type="STRING" id="454006.SAMN05421825_0922"/>
<evidence type="ECO:0000313" key="4">
    <source>
        <dbReference type="Proteomes" id="UP000199203"/>
    </source>
</evidence>
<evidence type="ECO:0000313" key="3">
    <source>
        <dbReference type="EMBL" id="SDF04879.1"/>
    </source>
</evidence>
<dbReference type="OrthoDB" id="8981767at2"/>
<evidence type="ECO:0000259" key="2">
    <source>
        <dbReference type="Pfam" id="PF18962"/>
    </source>
</evidence>
<keyword evidence="4" id="KW-1185">Reference proteome</keyword>
<feature type="domain" description="Secretion system C-terminal sorting" evidence="2">
    <location>
        <begin position="369"/>
        <end position="435"/>
    </location>
</feature>
<evidence type="ECO:0000256" key="1">
    <source>
        <dbReference type="ARBA" id="ARBA00022729"/>
    </source>
</evidence>
<sequence length="438" mass="46195">MTKKIIPALFFTIGAFFYQVDAQVSNLGIEVHPDNVSNTGTVTGIYANSFFMWKPSLGLKNIGDVTNGNPVSGIGSITSDGSKIAMSITNPATDINEMTLYDVATQTHTYLGDLGANSGGSGSAAYGISSDGNTVVGLGWISGGTAHPVKWSAETGIIDIGSTVAGNSARANAVNADGTIIGGWQDTDMGRAFAVWKNNIQTLVTEETQYGTLPLNEVSDVSDNGVWAVGSSMLGYATIWSEDTGVIKINHPDVSLETGFSGAATSVNADGSIVVGYFRNLFDGTGSAPDKGEGFIWTPTTGRVELTAYVQSLGIDTQGVTFNLPTGISPNGKYITGWGKKNGSPIGFRLELPDTVMAVNNIDKKIGSIYPNPVKDVLNIAGASIITNVEIYDISGQKVLDVKDMKSRQLNINKLPKGTYLLKGLFDGQKHTLKIIKE</sequence>
<dbReference type="Pfam" id="PF18962">
    <property type="entry name" value="Por_Secre_tail"/>
    <property type="match status" value="1"/>
</dbReference>
<accession>A0A1G7HXQ7</accession>